<dbReference type="Proteomes" id="UP000198517">
    <property type="component" value="Unassembled WGS sequence"/>
</dbReference>
<dbReference type="STRING" id="1071918.SAMN05421544_10352"/>
<reference evidence="2 3" key="1">
    <citation type="submission" date="2016-10" db="EMBL/GenBank/DDBJ databases">
        <authorList>
            <person name="de Groot N.N."/>
        </authorList>
    </citation>
    <scope>NUCLEOTIDE SEQUENCE [LARGE SCALE GENOMIC DNA]</scope>
    <source>
        <strain evidence="2 3">DSM 24015</strain>
    </source>
</reference>
<evidence type="ECO:0000313" key="2">
    <source>
        <dbReference type="EMBL" id="SDE09980.1"/>
    </source>
</evidence>
<dbReference type="AlphaFoldDB" id="A0A1G7A5D7"/>
<organism evidence="2 3">
    <name type="scientific">Riemerella columbipharyngis</name>
    <dbReference type="NCBI Taxonomy" id="1071918"/>
    <lineage>
        <taxon>Bacteria</taxon>
        <taxon>Pseudomonadati</taxon>
        <taxon>Bacteroidota</taxon>
        <taxon>Flavobacteriia</taxon>
        <taxon>Flavobacteriales</taxon>
        <taxon>Weeksellaceae</taxon>
        <taxon>Riemerella</taxon>
    </lineage>
</organism>
<name>A0A1G7A5D7_9FLAO</name>
<feature type="domain" description="ISXO2-like transposase" evidence="1">
    <location>
        <begin position="3"/>
        <end position="60"/>
    </location>
</feature>
<evidence type="ECO:0000259" key="1">
    <source>
        <dbReference type="Pfam" id="PF12762"/>
    </source>
</evidence>
<keyword evidence="3" id="KW-1185">Reference proteome</keyword>
<sequence length="60" mass="6978">MAEILPIIKQNVDKESTLYTDGFKTYDGLADFGYKKHYRIKHSDNEFALGRNHINGIENF</sequence>
<dbReference type="Pfam" id="PF12762">
    <property type="entry name" value="DDE_Tnp_IS1595"/>
    <property type="match status" value="1"/>
</dbReference>
<protein>
    <submittedName>
        <fullName evidence="2">Transposase</fullName>
    </submittedName>
</protein>
<proteinExistence type="predicted"/>
<evidence type="ECO:0000313" key="3">
    <source>
        <dbReference type="Proteomes" id="UP000198517"/>
    </source>
</evidence>
<accession>A0A1G7A5D7</accession>
<dbReference type="InterPro" id="IPR024445">
    <property type="entry name" value="Tnp_ISXO2-like"/>
</dbReference>
<gene>
    <name evidence="2" type="ORF">SAMN05421544_10352</name>
</gene>
<dbReference type="EMBL" id="FNAS01000003">
    <property type="protein sequence ID" value="SDE09980.1"/>
    <property type="molecule type" value="Genomic_DNA"/>
</dbReference>